<accession>A0A8J5Z8I8</accession>
<dbReference type="OrthoDB" id="550575at2759"/>
<name>A0A8J5Z8I8_9ROSI</name>
<sequence length="620" mass="68440">MEKESELIRRCIEAACQSKESVEKWRKQRRTLERLPSHLSQSLLRNLLRRRLLFPSLLEVFKYSMEEIDLRGENSVDAEWMAYLGAFRHLRSLNLGDCHRINNSAIWSIVGMTSLKEVDLSRCMKVTDAGVKHLVSISTLEKLWISETGVTANGVALLASLKNLSVLDLGGLPVTDSALNSLQALTKLRKISNQGALVLQRFPKLSFLNLAWTNVTRFPNLSALECLNMSNCTIDSILEGNGDKAPLLKLVCTGATFMNEAEAFLYIKTSSLSLLDVSKSSLSRFGILADMKMLEHLDLSSVTMGDDSVEMILCIGANLKNLNLSSTRVSSDGIGILVGHVPKLENLSLSHTAIDDVALSYIGLMPSLKVVDLSSTNIKGFILQPGTESHMDSTLTALQNLSYLESLNLEHTQVRDPDLHPLSSCKKLSHLSLKCASLTDATLHLLSSLPKLTTLHVRDAVLTTNGLDAFIPPTTLRVLDLMGCWLLTEDAISQFLKKHPQVEIRHEIVQNLSTEHQTISDRLSTSQQSLKGPQWNKKQGNLPMPEFLLYNREELLALQFSPLSLQSPHDAGSVTPNLADEEDLQLYLLEFSDGKLKTGLASHSHLSIIPIVTLGVAPSV</sequence>
<dbReference type="AlphaFoldDB" id="A0A8J5Z8I8"/>
<evidence type="ECO:0008006" key="3">
    <source>
        <dbReference type="Google" id="ProtNLM"/>
    </source>
</evidence>
<dbReference type="EMBL" id="JAHUZN010000004">
    <property type="protein sequence ID" value="KAG8496830.1"/>
    <property type="molecule type" value="Genomic_DNA"/>
</dbReference>
<dbReference type="PANTHER" id="PTHR12904:SF23">
    <property type="entry name" value="PROTEIN ZER-1 HOMOLOG"/>
    <property type="match status" value="1"/>
</dbReference>
<dbReference type="Proteomes" id="UP000701853">
    <property type="component" value="Chromosome 4"/>
</dbReference>
<dbReference type="SMART" id="SM00367">
    <property type="entry name" value="LRR_CC"/>
    <property type="match status" value="5"/>
</dbReference>
<proteinExistence type="predicted"/>
<dbReference type="Gene3D" id="3.80.10.10">
    <property type="entry name" value="Ribonuclease Inhibitor"/>
    <property type="match status" value="3"/>
</dbReference>
<comment type="caution">
    <text evidence="1">The sequence shown here is derived from an EMBL/GenBank/DDBJ whole genome shotgun (WGS) entry which is preliminary data.</text>
</comment>
<dbReference type="InterPro" id="IPR006553">
    <property type="entry name" value="Leu-rich_rpt_Cys-con_subtyp"/>
</dbReference>
<dbReference type="InterPro" id="IPR032675">
    <property type="entry name" value="LRR_dom_sf"/>
</dbReference>
<dbReference type="PANTHER" id="PTHR12904">
    <property type="match status" value="1"/>
</dbReference>
<organism evidence="1 2">
    <name type="scientific">Gossypium anomalum</name>
    <dbReference type="NCBI Taxonomy" id="47600"/>
    <lineage>
        <taxon>Eukaryota</taxon>
        <taxon>Viridiplantae</taxon>
        <taxon>Streptophyta</taxon>
        <taxon>Embryophyta</taxon>
        <taxon>Tracheophyta</taxon>
        <taxon>Spermatophyta</taxon>
        <taxon>Magnoliopsida</taxon>
        <taxon>eudicotyledons</taxon>
        <taxon>Gunneridae</taxon>
        <taxon>Pentapetalae</taxon>
        <taxon>rosids</taxon>
        <taxon>malvids</taxon>
        <taxon>Malvales</taxon>
        <taxon>Malvaceae</taxon>
        <taxon>Malvoideae</taxon>
        <taxon>Gossypium</taxon>
    </lineage>
</organism>
<dbReference type="Pfam" id="PF13516">
    <property type="entry name" value="LRR_6"/>
    <property type="match status" value="2"/>
</dbReference>
<reference evidence="1 2" key="1">
    <citation type="journal article" date="2021" name="bioRxiv">
        <title>The Gossypium anomalum genome as a resource for cotton improvement and evolutionary analysis of hybrid incompatibility.</title>
        <authorList>
            <person name="Grover C.E."/>
            <person name="Yuan D."/>
            <person name="Arick M.A."/>
            <person name="Miller E.R."/>
            <person name="Hu G."/>
            <person name="Peterson D.G."/>
            <person name="Wendel J.F."/>
            <person name="Udall J.A."/>
        </authorList>
    </citation>
    <scope>NUCLEOTIDE SEQUENCE [LARGE SCALE GENOMIC DNA]</scope>
    <source>
        <strain evidence="1">JFW-Udall</strain>
        <tissue evidence="1">Leaf</tissue>
    </source>
</reference>
<protein>
    <recommendedName>
        <fullName evidence="3">Leucine-rich repeat family protein</fullName>
    </recommendedName>
</protein>
<dbReference type="InterPro" id="IPR051341">
    <property type="entry name" value="Zyg-11_UBL_adapter"/>
</dbReference>
<evidence type="ECO:0000313" key="1">
    <source>
        <dbReference type="EMBL" id="KAG8496830.1"/>
    </source>
</evidence>
<keyword evidence="2" id="KW-1185">Reference proteome</keyword>
<dbReference type="SUPFAM" id="SSF52047">
    <property type="entry name" value="RNI-like"/>
    <property type="match status" value="2"/>
</dbReference>
<evidence type="ECO:0000313" key="2">
    <source>
        <dbReference type="Proteomes" id="UP000701853"/>
    </source>
</evidence>
<dbReference type="InterPro" id="IPR001611">
    <property type="entry name" value="Leu-rich_rpt"/>
</dbReference>
<gene>
    <name evidence="1" type="ORF">CXB51_008125</name>
</gene>